<keyword evidence="4" id="KW-0418">Kinase</keyword>
<evidence type="ECO:0000256" key="1">
    <source>
        <dbReference type="ARBA" id="ARBA00008941"/>
    </source>
</evidence>
<dbReference type="KEGG" id="tps:THAPSDRAFT_17031"/>
<comment type="similarity">
    <text evidence="1">Belongs to the PI3/PI4-kinase family. Type II PI4K subfamily.</text>
</comment>
<keyword evidence="3" id="KW-0547">Nucleotide-binding</keyword>
<dbReference type="eggNOG" id="KOG2381">
    <property type="taxonomic scope" value="Eukaryota"/>
</dbReference>
<sequence length="239" mass="26667">VGVFKPADEEPFSENNPRGYVPVQEGDCLRQGIRPGELCLRECAAFLLDHDGFSGVPLTTLAEARHPALHVNGANWTLSEGGAAKVGSFQEYVHAECSMDDLSPSKISVDEVHKIAILDIRLMNADRNVANILCQRIPEDPDHFRLVPIDHGYSLRSVCDVAWFDWCWLDWPQTKQPLSKKSKDYILALDVEADARLLQERLGMQNDVLDYFRASCNVLKAGVKAGLTLYDIASEVLCR</sequence>
<dbReference type="RefSeq" id="XP_002293873.1">
    <property type="nucleotide sequence ID" value="XM_002293837.1"/>
</dbReference>
<dbReference type="InterPro" id="IPR000403">
    <property type="entry name" value="PI3/4_kinase_cat_dom"/>
</dbReference>
<reference evidence="7 8" key="2">
    <citation type="journal article" date="2008" name="Nature">
        <title>The Phaeodactylum genome reveals the evolutionary history of diatom genomes.</title>
        <authorList>
            <person name="Bowler C."/>
            <person name="Allen A.E."/>
            <person name="Badger J.H."/>
            <person name="Grimwood J."/>
            <person name="Jabbari K."/>
            <person name="Kuo A."/>
            <person name="Maheswari U."/>
            <person name="Martens C."/>
            <person name="Maumus F."/>
            <person name="Otillar R.P."/>
            <person name="Rayko E."/>
            <person name="Salamov A."/>
            <person name="Vandepoele K."/>
            <person name="Beszteri B."/>
            <person name="Gruber A."/>
            <person name="Heijde M."/>
            <person name="Katinka M."/>
            <person name="Mock T."/>
            <person name="Valentin K."/>
            <person name="Verret F."/>
            <person name="Berges J.A."/>
            <person name="Brownlee C."/>
            <person name="Cadoret J.P."/>
            <person name="Chiovitti A."/>
            <person name="Choi C.J."/>
            <person name="Coesel S."/>
            <person name="De Martino A."/>
            <person name="Detter J.C."/>
            <person name="Durkin C."/>
            <person name="Falciatore A."/>
            <person name="Fournet J."/>
            <person name="Haruta M."/>
            <person name="Huysman M.J."/>
            <person name="Jenkins B.D."/>
            <person name="Jiroutova K."/>
            <person name="Jorgensen R.E."/>
            <person name="Joubert Y."/>
            <person name="Kaplan A."/>
            <person name="Kroger N."/>
            <person name="Kroth P.G."/>
            <person name="La Roche J."/>
            <person name="Lindquist E."/>
            <person name="Lommer M."/>
            <person name="Martin-Jezequel V."/>
            <person name="Lopez P.J."/>
            <person name="Lucas S."/>
            <person name="Mangogna M."/>
            <person name="McGinnis K."/>
            <person name="Medlin L.K."/>
            <person name="Montsant A."/>
            <person name="Oudot-Le Secq M.P."/>
            <person name="Napoli C."/>
            <person name="Obornik M."/>
            <person name="Parker M.S."/>
            <person name="Petit J.L."/>
            <person name="Porcel B.M."/>
            <person name="Poulsen N."/>
            <person name="Robison M."/>
            <person name="Rychlewski L."/>
            <person name="Rynearson T.A."/>
            <person name="Schmutz J."/>
            <person name="Shapiro H."/>
            <person name="Siaut M."/>
            <person name="Stanley M."/>
            <person name="Sussman M.R."/>
            <person name="Taylor A.R."/>
            <person name="Vardi A."/>
            <person name="von Dassow P."/>
            <person name="Vyverman W."/>
            <person name="Willis A."/>
            <person name="Wyrwicz L.S."/>
            <person name="Rokhsar D.S."/>
            <person name="Weissenbach J."/>
            <person name="Armbrust E.V."/>
            <person name="Green B.R."/>
            <person name="Van de Peer Y."/>
            <person name="Grigoriev I.V."/>
        </authorList>
    </citation>
    <scope>NUCLEOTIDE SEQUENCE [LARGE SCALE GENOMIC DNA]</scope>
    <source>
        <strain evidence="7 8">CCMP1335</strain>
    </source>
</reference>
<dbReference type="GO" id="GO:0016301">
    <property type="term" value="F:kinase activity"/>
    <property type="evidence" value="ECO:0007669"/>
    <property type="project" value="UniProtKB-KW"/>
</dbReference>
<evidence type="ECO:0000256" key="4">
    <source>
        <dbReference type="ARBA" id="ARBA00022777"/>
    </source>
</evidence>
<reference evidence="7 8" key="1">
    <citation type="journal article" date="2004" name="Science">
        <title>The genome of the diatom Thalassiosira pseudonana: ecology, evolution, and metabolism.</title>
        <authorList>
            <person name="Armbrust E.V."/>
            <person name="Berges J.A."/>
            <person name="Bowler C."/>
            <person name="Green B.R."/>
            <person name="Martinez D."/>
            <person name="Putnam N.H."/>
            <person name="Zhou S."/>
            <person name="Allen A.E."/>
            <person name="Apt K.E."/>
            <person name="Bechner M."/>
            <person name="Brzezinski M.A."/>
            <person name="Chaal B.K."/>
            <person name="Chiovitti A."/>
            <person name="Davis A.K."/>
            <person name="Demarest M.S."/>
            <person name="Detter J.C."/>
            <person name="Glavina T."/>
            <person name="Goodstein D."/>
            <person name="Hadi M.Z."/>
            <person name="Hellsten U."/>
            <person name="Hildebrand M."/>
            <person name="Jenkins B.D."/>
            <person name="Jurka J."/>
            <person name="Kapitonov V.V."/>
            <person name="Kroger N."/>
            <person name="Lau W.W."/>
            <person name="Lane T.W."/>
            <person name="Larimer F.W."/>
            <person name="Lippmeier J.C."/>
            <person name="Lucas S."/>
            <person name="Medina M."/>
            <person name="Montsant A."/>
            <person name="Obornik M."/>
            <person name="Parker M.S."/>
            <person name="Palenik B."/>
            <person name="Pazour G.J."/>
            <person name="Richardson P.M."/>
            <person name="Rynearson T.A."/>
            <person name="Saito M.A."/>
            <person name="Schwartz D.C."/>
            <person name="Thamatrakoln K."/>
            <person name="Valentin K."/>
            <person name="Vardi A."/>
            <person name="Wilkerson F.P."/>
            <person name="Rokhsar D.S."/>
        </authorList>
    </citation>
    <scope>NUCLEOTIDE SEQUENCE [LARGE SCALE GENOMIC DNA]</scope>
    <source>
        <strain evidence="7 8">CCMP1335</strain>
    </source>
</reference>
<feature type="domain" description="PI3K/PI4K catalytic" evidence="6">
    <location>
        <begin position="1"/>
        <end position="231"/>
    </location>
</feature>
<organism evidence="7 8">
    <name type="scientific">Thalassiosira pseudonana</name>
    <name type="common">Marine diatom</name>
    <name type="synonym">Cyclotella nana</name>
    <dbReference type="NCBI Taxonomy" id="35128"/>
    <lineage>
        <taxon>Eukaryota</taxon>
        <taxon>Sar</taxon>
        <taxon>Stramenopiles</taxon>
        <taxon>Ochrophyta</taxon>
        <taxon>Bacillariophyta</taxon>
        <taxon>Coscinodiscophyceae</taxon>
        <taxon>Thalassiosirophycidae</taxon>
        <taxon>Thalassiosirales</taxon>
        <taxon>Thalassiosiraceae</taxon>
        <taxon>Thalassiosira</taxon>
    </lineage>
</organism>
<dbReference type="InParanoid" id="B8CC21"/>
<evidence type="ECO:0000259" key="6">
    <source>
        <dbReference type="Pfam" id="PF00454"/>
    </source>
</evidence>
<accession>B8CC21</accession>
<evidence type="ECO:0000313" key="8">
    <source>
        <dbReference type="Proteomes" id="UP000001449"/>
    </source>
</evidence>
<gene>
    <name evidence="7" type="ORF">THAPSDRAFT_17031</name>
</gene>
<dbReference type="Pfam" id="PF00454">
    <property type="entry name" value="PI3_PI4_kinase"/>
    <property type="match status" value="1"/>
</dbReference>
<evidence type="ECO:0000256" key="5">
    <source>
        <dbReference type="ARBA" id="ARBA00022840"/>
    </source>
</evidence>
<dbReference type="InterPro" id="IPR044571">
    <property type="entry name" value="P4KG1-8"/>
</dbReference>
<evidence type="ECO:0000256" key="3">
    <source>
        <dbReference type="ARBA" id="ARBA00022741"/>
    </source>
</evidence>
<dbReference type="STRING" id="35128.B8CC21"/>
<name>B8CC21_THAPS</name>
<dbReference type="EMBL" id="CM000649">
    <property type="protein sequence ID" value="EED88882.1"/>
    <property type="molecule type" value="Genomic_DNA"/>
</dbReference>
<dbReference type="GeneID" id="7451635"/>
<dbReference type="PaxDb" id="35128-Thaps17031"/>
<dbReference type="OMA" id="HVNGANW"/>
<keyword evidence="8" id="KW-1185">Reference proteome</keyword>
<dbReference type="PANTHER" id="PTHR45800:SF11">
    <property type="entry name" value="PHOSPHATIDYLINOSITOL 3-KINASE-RELATED PROTEIN KINASE"/>
    <property type="match status" value="1"/>
</dbReference>
<dbReference type="AlphaFoldDB" id="B8CC21"/>
<keyword evidence="2" id="KW-0808">Transferase</keyword>
<dbReference type="GO" id="GO:0005524">
    <property type="term" value="F:ATP binding"/>
    <property type="evidence" value="ECO:0007669"/>
    <property type="project" value="UniProtKB-KW"/>
</dbReference>
<feature type="non-terminal residue" evidence="7">
    <location>
        <position position="1"/>
    </location>
</feature>
<dbReference type="Proteomes" id="UP000001449">
    <property type="component" value="Chromosome 14"/>
</dbReference>
<dbReference type="PANTHER" id="PTHR45800">
    <property type="entry name" value="PHOSPHATIDYLINOSITOL 4-KINASE GAMMA"/>
    <property type="match status" value="1"/>
</dbReference>
<dbReference type="HOGENOM" id="CLU_059282_0_0_1"/>
<evidence type="ECO:0000256" key="2">
    <source>
        <dbReference type="ARBA" id="ARBA00022679"/>
    </source>
</evidence>
<evidence type="ECO:0000313" key="7">
    <source>
        <dbReference type="EMBL" id="EED88882.1"/>
    </source>
</evidence>
<keyword evidence="5" id="KW-0067">ATP-binding</keyword>
<proteinExistence type="inferred from homology"/>
<protein>
    <recommendedName>
        <fullName evidence="6">PI3K/PI4K catalytic domain-containing protein</fullName>
    </recommendedName>
</protein>
<feature type="non-terminal residue" evidence="7">
    <location>
        <position position="239"/>
    </location>
</feature>